<organism evidence="1 2">
    <name type="scientific">Geodia barretti</name>
    <name type="common">Barrett's horny sponge</name>
    <dbReference type="NCBI Taxonomy" id="519541"/>
    <lineage>
        <taxon>Eukaryota</taxon>
        <taxon>Metazoa</taxon>
        <taxon>Porifera</taxon>
        <taxon>Demospongiae</taxon>
        <taxon>Heteroscleromorpha</taxon>
        <taxon>Tetractinellida</taxon>
        <taxon>Astrophorina</taxon>
        <taxon>Geodiidae</taxon>
        <taxon>Geodia</taxon>
    </lineage>
</organism>
<dbReference type="Gene3D" id="1.10.533.10">
    <property type="entry name" value="Death Domain, Fas"/>
    <property type="match status" value="1"/>
</dbReference>
<accession>A0AA35RTV7</accession>
<dbReference type="AlphaFoldDB" id="A0AA35RTV7"/>
<dbReference type="EMBL" id="CASHTH010001601">
    <property type="protein sequence ID" value="CAI8017179.1"/>
    <property type="molecule type" value="Genomic_DNA"/>
</dbReference>
<dbReference type="CDD" id="cd01670">
    <property type="entry name" value="Death"/>
    <property type="match status" value="1"/>
</dbReference>
<dbReference type="SUPFAM" id="SSF47986">
    <property type="entry name" value="DEATH domain"/>
    <property type="match status" value="1"/>
</dbReference>
<evidence type="ECO:0000313" key="1">
    <source>
        <dbReference type="EMBL" id="CAI8017179.1"/>
    </source>
</evidence>
<protein>
    <recommendedName>
        <fullName evidence="3">Death domain-containing protein</fullName>
    </recommendedName>
</protein>
<comment type="caution">
    <text evidence="1">The sequence shown here is derived from an EMBL/GenBank/DDBJ whole genome shotgun (WGS) entry which is preliminary data.</text>
</comment>
<proteinExistence type="predicted"/>
<evidence type="ECO:0000313" key="2">
    <source>
        <dbReference type="Proteomes" id="UP001174909"/>
    </source>
</evidence>
<name>A0AA35RTV7_GEOBA</name>
<dbReference type="Proteomes" id="UP001174909">
    <property type="component" value="Unassembled WGS sequence"/>
</dbReference>
<keyword evidence="2" id="KW-1185">Reference proteome</keyword>
<gene>
    <name evidence="1" type="ORF">GBAR_LOCUS10477</name>
</gene>
<dbReference type="InterPro" id="IPR011029">
    <property type="entry name" value="DEATH-like_dom_sf"/>
</dbReference>
<sequence>MFSKVQTDKVDPRKDSPMQCRITLTCLRPEFTPLLFAEKIEIFDVSKDNVIHSFDIRVNPAALLPTNAATSQLNSKPPTLPLLLCLPLSSDKKVDLTEIIGAKYFKFGVQLLKDETGELIMSIEHKHLKTPENIVREIFMLWIQGKGRDVTWSVLVDCLESIGNVELAGSIKELYDS</sequence>
<reference evidence="1" key="1">
    <citation type="submission" date="2023-03" db="EMBL/GenBank/DDBJ databases">
        <authorList>
            <person name="Steffen K."/>
            <person name="Cardenas P."/>
        </authorList>
    </citation>
    <scope>NUCLEOTIDE SEQUENCE</scope>
</reference>
<evidence type="ECO:0008006" key="3">
    <source>
        <dbReference type="Google" id="ProtNLM"/>
    </source>
</evidence>